<evidence type="ECO:0000259" key="1">
    <source>
        <dbReference type="Pfam" id="PF08341"/>
    </source>
</evidence>
<evidence type="ECO:0000313" key="2">
    <source>
        <dbReference type="EMBL" id="EKC57220.1"/>
    </source>
</evidence>
<dbReference type="InterPro" id="IPR013552">
    <property type="entry name" value="Thioester_dom"/>
</dbReference>
<name>K1STL3_9ZZZZ</name>
<dbReference type="EMBL" id="AJWZ01007329">
    <property type="protein sequence ID" value="EKC57220.1"/>
    <property type="molecule type" value="Genomic_DNA"/>
</dbReference>
<dbReference type="Pfam" id="PF08341">
    <property type="entry name" value="TED"/>
    <property type="match status" value="1"/>
</dbReference>
<comment type="caution">
    <text evidence="2">The sequence shown here is derived from an EMBL/GenBank/DDBJ whole genome shotgun (WGS) entry which is preliminary data.</text>
</comment>
<proteinExistence type="predicted"/>
<accession>K1STL3</accession>
<sequence length="155" mass="16889">MCVTTFAGIGSTTAYAASGEKADVYMVDFPRDGDANYDGVWGHSNLTLKNGWHTGRSNFTNLKAIGSYSGNVAYCIEPGISLKVGQTMNKYDENYFNNLAANGVISGDEIRLFVGRILQYGYRGTISTSWRSQNEAAANSIAQAYATQLLIWETV</sequence>
<reference evidence="2" key="1">
    <citation type="journal article" date="2013" name="Environ. Microbiol.">
        <title>Microbiota from the distal guts of lean and obese adolescents exhibit partial functional redundancy besides clear differences in community structure.</title>
        <authorList>
            <person name="Ferrer M."/>
            <person name="Ruiz A."/>
            <person name="Lanza F."/>
            <person name="Haange S.B."/>
            <person name="Oberbach A."/>
            <person name="Till H."/>
            <person name="Bargiela R."/>
            <person name="Campoy C."/>
            <person name="Segura M.T."/>
            <person name="Richter M."/>
            <person name="von Bergen M."/>
            <person name="Seifert J."/>
            <person name="Suarez A."/>
        </authorList>
    </citation>
    <scope>NUCLEOTIDE SEQUENCE</scope>
</reference>
<gene>
    <name evidence="2" type="ORF">OBE_10647</name>
</gene>
<protein>
    <submittedName>
        <fullName evidence="2">Cna protein B-type domain protein</fullName>
    </submittedName>
</protein>
<organism evidence="2">
    <name type="scientific">human gut metagenome</name>
    <dbReference type="NCBI Taxonomy" id="408170"/>
    <lineage>
        <taxon>unclassified sequences</taxon>
        <taxon>metagenomes</taxon>
        <taxon>organismal metagenomes</taxon>
    </lineage>
</organism>
<feature type="non-terminal residue" evidence="2">
    <location>
        <position position="155"/>
    </location>
</feature>
<feature type="domain" description="Thioester" evidence="1">
    <location>
        <begin position="72"/>
        <end position="154"/>
    </location>
</feature>
<dbReference type="AlphaFoldDB" id="K1STL3"/>